<dbReference type="Gene3D" id="3.60.21.10">
    <property type="match status" value="1"/>
</dbReference>
<feature type="domain" description="Calcineurin-like phosphoesterase" evidence="1">
    <location>
        <begin position="32"/>
        <end position="216"/>
    </location>
</feature>
<reference evidence="2" key="1">
    <citation type="submission" date="2020-05" db="EMBL/GenBank/DDBJ databases">
        <authorList>
            <person name="Chiriac C."/>
            <person name="Salcher M."/>
            <person name="Ghai R."/>
            <person name="Kavagutti S V."/>
        </authorList>
    </citation>
    <scope>NUCLEOTIDE SEQUENCE</scope>
</reference>
<dbReference type="EMBL" id="CAEZVM010000011">
    <property type="protein sequence ID" value="CAB4629359.1"/>
    <property type="molecule type" value="Genomic_DNA"/>
</dbReference>
<evidence type="ECO:0000259" key="1">
    <source>
        <dbReference type="Pfam" id="PF00149"/>
    </source>
</evidence>
<proteinExistence type="predicted"/>
<protein>
    <submittedName>
        <fullName evidence="2">Unannotated protein</fullName>
    </submittedName>
</protein>
<sequence>MGVAVWAIAIERQLYVIREETIKVLPEGSKPIRVLQIGDIHLAPWQKNKIRFLKSLGSKDVDLVVNTGDNLGHKDSIKPLLDALEPLLAKPGVFVHGSNDYFAPLAKNPFAYLSRSSKETTSETPTAPNLPTEQLTAGFESAGWINLNNSSSQLEICGTKIRFIGVNDYHIGRSDFGSLSVSNQFTMALTHAPYMKVIEELTGFGAEMIFAGHTHGGQVRVPFVGALTTNSDLPNRYARGVSGWVFGNRSSILSVVAGLGNSIFAPVRFFCRPEVRLVTLVSSS</sequence>
<dbReference type="Pfam" id="PF00149">
    <property type="entry name" value="Metallophos"/>
    <property type="match status" value="1"/>
</dbReference>
<dbReference type="InterPro" id="IPR029052">
    <property type="entry name" value="Metallo-depent_PP-like"/>
</dbReference>
<name>A0A6J6IZE5_9ZZZZ</name>
<dbReference type="AlphaFoldDB" id="A0A6J6IZE5"/>
<gene>
    <name evidence="2" type="ORF">UFOPK2032_00477</name>
</gene>
<dbReference type="InterPro" id="IPR004843">
    <property type="entry name" value="Calcineurin-like_PHP"/>
</dbReference>
<evidence type="ECO:0000313" key="2">
    <source>
        <dbReference type="EMBL" id="CAB4629359.1"/>
    </source>
</evidence>
<accession>A0A6J6IZE5</accession>
<dbReference type="GO" id="GO:0008758">
    <property type="term" value="F:UDP-2,3-diacylglucosamine hydrolase activity"/>
    <property type="evidence" value="ECO:0007669"/>
    <property type="project" value="TreeGrafter"/>
</dbReference>
<dbReference type="PANTHER" id="PTHR31302:SF20">
    <property type="entry name" value="CONSERVED PROTEIN"/>
    <property type="match status" value="1"/>
</dbReference>
<dbReference type="InterPro" id="IPR051158">
    <property type="entry name" value="Metallophosphoesterase_sf"/>
</dbReference>
<organism evidence="2">
    <name type="scientific">freshwater metagenome</name>
    <dbReference type="NCBI Taxonomy" id="449393"/>
    <lineage>
        <taxon>unclassified sequences</taxon>
        <taxon>metagenomes</taxon>
        <taxon>ecological metagenomes</taxon>
    </lineage>
</organism>
<dbReference type="PANTHER" id="PTHR31302">
    <property type="entry name" value="TRANSMEMBRANE PROTEIN WITH METALLOPHOSPHOESTERASE DOMAIN-RELATED"/>
    <property type="match status" value="1"/>
</dbReference>
<dbReference type="GO" id="GO:0016020">
    <property type="term" value="C:membrane"/>
    <property type="evidence" value="ECO:0007669"/>
    <property type="project" value="GOC"/>
</dbReference>
<dbReference type="GO" id="GO:0009245">
    <property type="term" value="P:lipid A biosynthetic process"/>
    <property type="evidence" value="ECO:0007669"/>
    <property type="project" value="TreeGrafter"/>
</dbReference>
<dbReference type="SUPFAM" id="SSF56300">
    <property type="entry name" value="Metallo-dependent phosphatases"/>
    <property type="match status" value="1"/>
</dbReference>